<dbReference type="CDD" id="cd05311">
    <property type="entry name" value="NAD_bind_2_malic_enz"/>
    <property type="match status" value="1"/>
</dbReference>
<evidence type="ECO:0000256" key="1">
    <source>
        <dbReference type="ARBA" id="ARBA00001936"/>
    </source>
</evidence>
<evidence type="ECO:0000259" key="9">
    <source>
        <dbReference type="SMART" id="SM01274"/>
    </source>
</evidence>
<dbReference type="Pfam" id="PF03949">
    <property type="entry name" value="Malic_M"/>
    <property type="match status" value="1"/>
</dbReference>
<comment type="caution">
    <text evidence="10">The sequence shown here is derived from an EMBL/GenBank/DDBJ whole genome shotgun (WGS) entry which is preliminary data.</text>
</comment>
<evidence type="ECO:0000256" key="7">
    <source>
        <dbReference type="PIRSR" id="PIRSR000106-3"/>
    </source>
</evidence>
<dbReference type="SMART" id="SM00919">
    <property type="entry name" value="Malic_M"/>
    <property type="match status" value="1"/>
</dbReference>
<dbReference type="Gene3D" id="3.40.50.10380">
    <property type="entry name" value="Malic enzyme, N-terminal domain"/>
    <property type="match status" value="1"/>
</dbReference>
<feature type="binding site" evidence="6">
    <location>
        <position position="311"/>
    </location>
    <ligand>
        <name>(S)-malate</name>
        <dbReference type="ChEBI" id="CHEBI:15589"/>
    </ligand>
</feature>
<dbReference type="InterPro" id="IPR001891">
    <property type="entry name" value="Malic_OxRdtase"/>
</dbReference>
<dbReference type="GO" id="GO:0004470">
    <property type="term" value="F:malic enzyme activity"/>
    <property type="evidence" value="ECO:0007669"/>
    <property type="project" value="InterPro"/>
</dbReference>
<dbReference type="Pfam" id="PF00390">
    <property type="entry name" value="malic"/>
    <property type="match status" value="1"/>
</dbReference>
<evidence type="ECO:0000259" key="8">
    <source>
        <dbReference type="SMART" id="SM00919"/>
    </source>
</evidence>
<evidence type="ECO:0000313" key="11">
    <source>
        <dbReference type="Proteomes" id="UP000257045"/>
    </source>
</evidence>
<dbReference type="SMART" id="SM01274">
    <property type="entry name" value="malic"/>
    <property type="match status" value="1"/>
</dbReference>
<dbReference type="InterPro" id="IPR046346">
    <property type="entry name" value="Aminoacid_DH-like_N_sf"/>
</dbReference>
<dbReference type="EMBL" id="NXLV01000020">
    <property type="protein sequence ID" value="RDU69006.1"/>
    <property type="molecule type" value="Genomic_DNA"/>
</dbReference>
<dbReference type="SUPFAM" id="SSF53223">
    <property type="entry name" value="Aminoacid dehydrogenase-like, N-terminal domain"/>
    <property type="match status" value="1"/>
</dbReference>
<evidence type="ECO:0000256" key="6">
    <source>
        <dbReference type="PIRSR" id="PIRSR000106-2"/>
    </source>
</evidence>
<dbReference type="InterPro" id="IPR051674">
    <property type="entry name" value="Malate_Decarboxylase"/>
</dbReference>
<evidence type="ECO:0000256" key="4">
    <source>
        <dbReference type="ARBA" id="ARBA00023002"/>
    </source>
</evidence>
<dbReference type="FunFam" id="3.40.50.720:FF:000095">
    <property type="entry name" value="NADP-dependent malic enzyme"/>
    <property type="match status" value="1"/>
</dbReference>
<feature type="binding site" evidence="7">
    <location>
        <position position="133"/>
    </location>
    <ligand>
        <name>a divalent metal cation</name>
        <dbReference type="ChEBI" id="CHEBI:60240"/>
    </ligand>
</feature>
<dbReference type="PANTHER" id="PTHR43237">
    <property type="entry name" value="NADP-DEPENDENT MALIC ENZYME"/>
    <property type="match status" value="1"/>
</dbReference>
<protein>
    <submittedName>
        <fullName evidence="10">Malate dehydrogenase</fullName>
    </submittedName>
</protein>
<gene>
    <name evidence="10" type="ORF">CQA58_07755</name>
</gene>
<dbReference type="InterPro" id="IPR012301">
    <property type="entry name" value="Malic_N_dom"/>
</dbReference>
<keyword evidence="11" id="KW-1185">Reference proteome</keyword>
<dbReference type="GO" id="GO:0046872">
    <property type="term" value="F:metal ion binding"/>
    <property type="evidence" value="ECO:0007669"/>
    <property type="project" value="UniProtKB-KW"/>
</dbReference>
<dbReference type="InterPro" id="IPR012302">
    <property type="entry name" value="Malic_NAD-bd"/>
</dbReference>
<keyword evidence="4" id="KW-0560">Oxidoreductase</keyword>
<reference evidence="10 11" key="1">
    <citation type="submission" date="2018-04" db="EMBL/GenBank/DDBJ databases">
        <title>Novel Campyloabacter and Helicobacter Species and Strains.</title>
        <authorList>
            <person name="Mannion A.J."/>
            <person name="Shen Z."/>
            <person name="Fox J.G."/>
        </authorList>
    </citation>
    <scope>NUCLEOTIDE SEQUENCE [LARGE SCALE GENOMIC DNA]</scope>
    <source>
        <strain evidence="10 11">MIT 04-9366</strain>
    </source>
</reference>
<dbReference type="PANTHER" id="PTHR43237:SF4">
    <property type="entry name" value="NADP-DEPENDENT MALIC ENZYME"/>
    <property type="match status" value="1"/>
</dbReference>
<accession>A0A3D8IVK6</accession>
<feature type="domain" description="Malic enzyme NAD-binding" evidence="8">
    <location>
        <begin position="159"/>
        <end position="392"/>
    </location>
</feature>
<proteinExistence type="inferred from homology"/>
<name>A0A3D8IVK6_9HELI</name>
<dbReference type="RefSeq" id="WP_115570145.1">
    <property type="nucleotide sequence ID" value="NZ_NXLV01000020.1"/>
</dbReference>
<dbReference type="PIRSF" id="PIRSF000106">
    <property type="entry name" value="ME"/>
    <property type="match status" value="1"/>
</dbReference>
<dbReference type="Gene3D" id="3.40.50.720">
    <property type="entry name" value="NAD(P)-binding Rossmann-like Domain"/>
    <property type="match status" value="1"/>
</dbReference>
<dbReference type="GO" id="GO:0051287">
    <property type="term" value="F:NAD binding"/>
    <property type="evidence" value="ECO:0007669"/>
    <property type="project" value="InterPro"/>
</dbReference>
<feature type="domain" description="Malic enzyme N-terminal" evidence="9">
    <location>
        <begin position="14"/>
        <end position="147"/>
    </location>
</feature>
<organism evidence="10 11">
    <name type="scientific">Helicobacter brantae</name>
    <dbReference type="NCBI Taxonomy" id="375927"/>
    <lineage>
        <taxon>Bacteria</taxon>
        <taxon>Pseudomonadati</taxon>
        <taxon>Campylobacterota</taxon>
        <taxon>Epsilonproteobacteria</taxon>
        <taxon>Campylobacterales</taxon>
        <taxon>Helicobacteraceae</taxon>
        <taxon>Helicobacter</taxon>
    </lineage>
</organism>
<evidence type="ECO:0000256" key="2">
    <source>
        <dbReference type="ARBA" id="ARBA00008785"/>
    </source>
</evidence>
<comment type="similarity">
    <text evidence="2">Belongs to the malic enzymes family.</text>
</comment>
<dbReference type="GO" id="GO:0016616">
    <property type="term" value="F:oxidoreductase activity, acting on the CH-OH group of donors, NAD or NADP as acceptor"/>
    <property type="evidence" value="ECO:0007669"/>
    <property type="project" value="InterPro"/>
</dbReference>
<evidence type="ECO:0000256" key="5">
    <source>
        <dbReference type="PIRSR" id="PIRSR000106-1"/>
    </source>
</evidence>
<dbReference type="InterPro" id="IPR036291">
    <property type="entry name" value="NAD(P)-bd_dom_sf"/>
</dbReference>
<feature type="active site" description="Proton donor" evidence="5">
    <location>
        <position position="35"/>
    </location>
</feature>
<dbReference type="SUPFAM" id="SSF51735">
    <property type="entry name" value="NAD(P)-binding Rossmann-fold domains"/>
    <property type="match status" value="1"/>
</dbReference>
<keyword evidence="3 7" id="KW-0479">Metal-binding</keyword>
<dbReference type="InterPro" id="IPR045213">
    <property type="entry name" value="Malic_NAD-bd_bact_type"/>
</dbReference>
<dbReference type="OrthoDB" id="9805787at2"/>
<comment type="cofactor">
    <cofactor evidence="1">
        <name>Mn(2+)</name>
        <dbReference type="ChEBI" id="CHEBI:29035"/>
    </cofactor>
</comment>
<feature type="binding site" evidence="7">
    <location>
        <position position="132"/>
    </location>
    <ligand>
        <name>a divalent metal cation</name>
        <dbReference type="ChEBI" id="CHEBI:60240"/>
    </ligand>
</feature>
<dbReference type="Proteomes" id="UP000257045">
    <property type="component" value="Unassembled WGS sequence"/>
</dbReference>
<dbReference type="InterPro" id="IPR037062">
    <property type="entry name" value="Malic_N_dom_sf"/>
</dbReference>
<evidence type="ECO:0000313" key="10">
    <source>
        <dbReference type="EMBL" id="RDU69006.1"/>
    </source>
</evidence>
<dbReference type="AlphaFoldDB" id="A0A3D8IVK6"/>
<comment type="cofactor">
    <cofactor evidence="7">
        <name>Mg(2+)</name>
        <dbReference type="ChEBI" id="CHEBI:18420"/>
    </cofactor>
    <cofactor evidence="7">
        <name>Mn(2+)</name>
        <dbReference type="ChEBI" id="CHEBI:29035"/>
    </cofactor>
    <text evidence="7">Divalent metal cations. Prefers magnesium or manganese.</text>
</comment>
<sequence>MADLQKDALAYHQGGKIAIAPKTSLESFTDLSLAYSPGVAYPCKEIEAHPLEAYNLTSKGNLVAVISNGTAVLGLGDIGALASKPVMEGKSVLFKKFANIDSFDLEIDEKDPKKLISIIKALAPTFGGINLEDIKAPECFEIEQTLIDELDIPIMHDDQHGTAIVSSAALINACKIVGKKIEELRVVIIGAGASAISCGKMYQNLGVKHIAMFDSKGLINTKRKDLSPQKQGFILDEDYSSYQEALKGADVLLGLSKGNILTQEDIKVMAKDPLIFTLSNPNPEIAPELIRKVRDDAIIATGRSDYPNQINNVLAFPFIFRGALDVRARKITEGMKKSAVLALANLAQKEVPQELCTLYGRELKFGRDYIIPMPFDKRLLHELSSAVAKTAQEEGVAQI</sequence>
<evidence type="ECO:0000256" key="3">
    <source>
        <dbReference type="ARBA" id="ARBA00022723"/>
    </source>
</evidence>
<dbReference type="FunFam" id="3.40.50.10380:FF:000003">
    <property type="entry name" value="NADP-dependent malic enzyme"/>
    <property type="match status" value="1"/>
</dbReference>
<feature type="active site" description="Proton acceptor" evidence="5">
    <location>
        <position position="90"/>
    </location>
</feature>
<feature type="binding site" evidence="6">
    <location>
        <position position="280"/>
    </location>
    <ligand>
        <name>(S)-malate</name>
        <dbReference type="ChEBI" id="CHEBI:15589"/>
    </ligand>
</feature>
<feature type="binding site" evidence="7">
    <location>
        <position position="158"/>
    </location>
    <ligand>
        <name>a divalent metal cation</name>
        <dbReference type="ChEBI" id="CHEBI:60240"/>
    </ligand>
</feature>